<feature type="compositionally biased region" description="Basic and acidic residues" evidence="7">
    <location>
        <begin position="883"/>
        <end position="894"/>
    </location>
</feature>
<feature type="transmembrane region" description="Helical" evidence="8">
    <location>
        <begin position="183"/>
        <end position="204"/>
    </location>
</feature>
<sequence>MEALHYYMLSFYTLIVARLVARPLRQAFSYVHVLYAQHLAYPLLVRRQHWTGATRWEALAVLLYAGVNIALLLYPFSALPTLREVERQAGVAAFVNLVPLSIVIRTNVLTSLCNVPLGTVNLVHHWIGRVAIAQALLHAFVVLALRPRPGAVVASGYIGLSTLMLILPLSVSVTRRRLGRYFFVTHLVLAISALAGLVWHAYLLPALVSRALITVGCSCWIAAACVRAVWWYRQVTVRVLRLELDDDVALVTVHANAPIRASADDHFNIYFPASFPRSLVPGVHGHAMKPLWFKPGDLASPDGVRTMSFLMARDGTLASQLERLVEGAALKLDGPYGQKSDYRQYEDVMLVAKGAGISGVLPYALQLAERRKSDSEVKKDIQRLQQEETELMLSAASAAGEHQQNFQRRLDTVRKERTSLSRVLFQDKTQRVDLLWMLENEKQERWTAGFFSALQRLDPNNRLLVVWCLYPGPRTSRPRPFQPSDYWKCTSAAPGGADVMEMMTNRIREKSTRTRGEMIVINCGDPDFTMRMRAGVIAAMGGRTFIEFVESEYQPRSHRPIDAVVAGQAGGRGAGKRVWAGKRNAAHEPCRTRLHASPRALCSTYDRTLLSRCLRVLYSTTINMAPKQKGETDGDSSKPLSGCVITVCGKFNRTHQQIEKDIKTLGGTYKKSFSKQITHLIATRESYNKPSDLVKKAKKQDDCKIVDVKWLEKCSKSGSKVNTTPYLLEQQAESKEDISDSQTGDDAISESGNDSSDDSGDASGDNSGDGSGDQSEDDLRKNGRHKKKEKGRILENMYICVIDTLKDQNVEQLKKEIRALGGRYQTSVTRKTTHLCASQRQFDTLQKDILYARDNGALIVSLSWLNDTLCLKELQSTDKYVLRSSEKTRSEGSPRRRTSPKSNRESQEESSEDEEESDEEQHKPPTRSTTHRARNRRMATPPDSEGRRSTTPAKKPGLFWSTNTKKLLDMPLHPPKDPAQVGSSFIQLVSDPDQKTGSKNKPLDGQIVTEVYRGQLLVAAPGLNKEYPESMRAFLVQGSRYAGHKASFRQLGKVAMPSGTKADFPGITLDKMNVVLVASDEAERVSLVLFLVDGTEHLQLASRTTLNDILGNKKGDQIVIGRRKLAGQNVPKKMKAIEVSPEVWDMLERKNDGATS</sequence>
<dbReference type="Pfam" id="PF01794">
    <property type="entry name" value="Ferric_reduct"/>
    <property type="match status" value="1"/>
</dbReference>
<dbReference type="InterPro" id="IPR051410">
    <property type="entry name" value="Ferric/Cupric_Reductase"/>
</dbReference>
<dbReference type="GO" id="GO:0000293">
    <property type="term" value="F:ferric-chelate reductase activity"/>
    <property type="evidence" value="ECO:0007669"/>
    <property type="project" value="TreeGrafter"/>
</dbReference>
<protein>
    <recommendedName>
        <fullName evidence="9">BRCT domain-containing protein</fullName>
    </recommendedName>
</protein>
<dbReference type="SUPFAM" id="SSF52113">
    <property type="entry name" value="BRCT domain"/>
    <property type="match status" value="2"/>
</dbReference>
<feature type="transmembrane region" description="Helical" evidence="8">
    <location>
        <begin position="152"/>
        <end position="171"/>
    </location>
</feature>
<dbReference type="Pfam" id="PF00533">
    <property type="entry name" value="BRCT"/>
    <property type="match status" value="2"/>
</dbReference>
<dbReference type="Gene3D" id="3.40.50.80">
    <property type="entry name" value="Nucleotide-binding domain of ferredoxin-NADP reductase (FNR) module"/>
    <property type="match status" value="1"/>
</dbReference>
<dbReference type="InterPro" id="IPR036420">
    <property type="entry name" value="BRCT_dom_sf"/>
</dbReference>
<evidence type="ECO:0000256" key="6">
    <source>
        <dbReference type="ARBA" id="ARBA00023136"/>
    </source>
</evidence>
<organism evidence="10 11">
    <name type="scientific">Verticillium longisporum</name>
    <name type="common">Verticillium dahliae var. longisporum</name>
    <dbReference type="NCBI Taxonomy" id="100787"/>
    <lineage>
        <taxon>Eukaryota</taxon>
        <taxon>Fungi</taxon>
        <taxon>Dikarya</taxon>
        <taxon>Ascomycota</taxon>
        <taxon>Pezizomycotina</taxon>
        <taxon>Sordariomycetes</taxon>
        <taxon>Hypocreomycetidae</taxon>
        <taxon>Glomerellales</taxon>
        <taxon>Plectosphaerellaceae</taxon>
        <taxon>Verticillium</taxon>
    </lineage>
</organism>
<dbReference type="InterPro" id="IPR039261">
    <property type="entry name" value="FNR_nucleotide-bd"/>
</dbReference>
<feature type="transmembrane region" description="Helical" evidence="8">
    <location>
        <begin position="28"/>
        <end position="44"/>
    </location>
</feature>
<evidence type="ECO:0000256" key="8">
    <source>
        <dbReference type="SAM" id="Phobius"/>
    </source>
</evidence>
<feature type="region of interest" description="Disordered" evidence="7">
    <location>
        <begin position="883"/>
        <end position="959"/>
    </location>
</feature>
<evidence type="ECO:0000313" key="11">
    <source>
        <dbReference type="Proteomes" id="UP000045706"/>
    </source>
</evidence>
<dbReference type="PANTHER" id="PTHR32361">
    <property type="entry name" value="FERRIC/CUPRIC REDUCTASE TRANSMEMBRANE COMPONENT"/>
    <property type="match status" value="1"/>
</dbReference>
<dbReference type="GO" id="GO:0015677">
    <property type="term" value="P:copper ion import"/>
    <property type="evidence" value="ECO:0007669"/>
    <property type="project" value="TreeGrafter"/>
</dbReference>
<keyword evidence="2" id="KW-0813">Transport</keyword>
<feature type="transmembrane region" description="Helical" evidence="8">
    <location>
        <begin position="211"/>
        <end position="232"/>
    </location>
</feature>
<gene>
    <name evidence="10" type="ORF">BN1723_012504</name>
</gene>
<feature type="transmembrane region" description="Helical" evidence="8">
    <location>
        <begin position="126"/>
        <end position="145"/>
    </location>
</feature>
<dbReference type="AlphaFoldDB" id="A0A0G4LIL4"/>
<feature type="domain" description="BRCT" evidence="9">
    <location>
        <begin position="789"/>
        <end position="882"/>
    </location>
</feature>
<dbReference type="Gene3D" id="3.40.50.10190">
    <property type="entry name" value="BRCT domain"/>
    <property type="match status" value="2"/>
</dbReference>
<comment type="subcellular location">
    <subcellularLocation>
        <location evidence="1">Membrane</location>
        <topology evidence="1">Multi-pass membrane protein</topology>
    </subcellularLocation>
</comment>
<keyword evidence="5" id="KW-0406">Ion transport</keyword>
<dbReference type="PROSITE" id="PS50172">
    <property type="entry name" value="BRCT"/>
    <property type="match status" value="2"/>
</dbReference>
<reference evidence="11" key="1">
    <citation type="submission" date="2015-05" db="EMBL/GenBank/DDBJ databases">
        <authorList>
            <person name="Fogelqvist Johan"/>
        </authorList>
    </citation>
    <scope>NUCLEOTIDE SEQUENCE [LARGE SCALE GENOMIC DNA]</scope>
</reference>
<evidence type="ECO:0000256" key="3">
    <source>
        <dbReference type="ARBA" id="ARBA00022692"/>
    </source>
</evidence>
<feature type="transmembrane region" description="Helical" evidence="8">
    <location>
        <begin position="89"/>
        <end position="106"/>
    </location>
</feature>
<dbReference type="SMART" id="SM00292">
    <property type="entry name" value="BRCT"/>
    <property type="match status" value="2"/>
</dbReference>
<proteinExistence type="predicted"/>
<dbReference type="InterPro" id="IPR013130">
    <property type="entry name" value="Fe3_Rdtase_TM_dom"/>
</dbReference>
<dbReference type="EMBL" id="CVQI01012447">
    <property type="protein sequence ID" value="CRK21867.1"/>
    <property type="molecule type" value="Genomic_DNA"/>
</dbReference>
<dbReference type="Proteomes" id="UP000045706">
    <property type="component" value="Unassembled WGS sequence"/>
</dbReference>
<feature type="compositionally biased region" description="Acidic residues" evidence="7">
    <location>
        <begin position="908"/>
        <end position="919"/>
    </location>
</feature>
<feature type="domain" description="BRCT" evidence="9">
    <location>
        <begin position="635"/>
        <end position="728"/>
    </location>
</feature>
<accession>A0A0G4LIL4</accession>
<name>A0A0G4LIL4_VERLO</name>
<evidence type="ECO:0000313" key="10">
    <source>
        <dbReference type="EMBL" id="CRK21867.1"/>
    </source>
</evidence>
<evidence type="ECO:0000259" key="9">
    <source>
        <dbReference type="PROSITE" id="PS50172"/>
    </source>
</evidence>
<evidence type="ECO:0000256" key="4">
    <source>
        <dbReference type="ARBA" id="ARBA00022989"/>
    </source>
</evidence>
<evidence type="ECO:0000256" key="1">
    <source>
        <dbReference type="ARBA" id="ARBA00004141"/>
    </source>
</evidence>
<dbReference type="PANTHER" id="PTHR32361:SF9">
    <property type="entry name" value="FERRIC REDUCTASE TRANSMEMBRANE COMPONENT 3-RELATED"/>
    <property type="match status" value="1"/>
</dbReference>
<dbReference type="GO" id="GO:0006879">
    <property type="term" value="P:intracellular iron ion homeostasis"/>
    <property type="evidence" value="ECO:0007669"/>
    <property type="project" value="TreeGrafter"/>
</dbReference>
<keyword evidence="4 8" id="KW-1133">Transmembrane helix</keyword>
<evidence type="ECO:0000256" key="5">
    <source>
        <dbReference type="ARBA" id="ARBA00023065"/>
    </source>
</evidence>
<keyword evidence="6 8" id="KW-0472">Membrane</keyword>
<dbReference type="GO" id="GO:0005886">
    <property type="term" value="C:plasma membrane"/>
    <property type="evidence" value="ECO:0007669"/>
    <property type="project" value="TreeGrafter"/>
</dbReference>
<feature type="transmembrane region" description="Helical" evidence="8">
    <location>
        <begin position="6"/>
        <end position="21"/>
    </location>
</feature>
<keyword evidence="3 8" id="KW-0812">Transmembrane</keyword>
<feature type="region of interest" description="Disordered" evidence="7">
    <location>
        <begin position="732"/>
        <end position="788"/>
    </location>
</feature>
<dbReference type="GO" id="GO:0006826">
    <property type="term" value="P:iron ion transport"/>
    <property type="evidence" value="ECO:0007669"/>
    <property type="project" value="TreeGrafter"/>
</dbReference>
<dbReference type="InterPro" id="IPR001357">
    <property type="entry name" value="BRCT_dom"/>
</dbReference>
<feature type="transmembrane region" description="Helical" evidence="8">
    <location>
        <begin position="56"/>
        <end position="77"/>
    </location>
</feature>
<evidence type="ECO:0000256" key="7">
    <source>
        <dbReference type="SAM" id="MobiDB-lite"/>
    </source>
</evidence>
<evidence type="ECO:0000256" key="2">
    <source>
        <dbReference type="ARBA" id="ARBA00022448"/>
    </source>
</evidence>